<organism evidence="3 4">
    <name type="scientific">Photobacterium profundum (strain SS9)</name>
    <dbReference type="NCBI Taxonomy" id="298386"/>
    <lineage>
        <taxon>Bacteria</taxon>
        <taxon>Pseudomonadati</taxon>
        <taxon>Pseudomonadota</taxon>
        <taxon>Gammaproteobacteria</taxon>
        <taxon>Vibrionales</taxon>
        <taxon>Vibrionaceae</taxon>
        <taxon>Photobacterium</taxon>
    </lineage>
</organism>
<evidence type="ECO:0000313" key="3">
    <source>
        <dbReference type="EMBL" id="CAG21047.1"/>
    </source>
</evidence>
<gene>
    <name evidence="3" type="ordered locus">PBPRA2669</name>
</gene>
<dbReference type="SUPFAM" id="SSF46565">
    <property type="entry name" value="Chaperone J-domain"/>
    <property type="match status" value="1"/>
</dbReference>
<keyword evidence="4" id="KW-1185">Reference proteome</keyword>
<dbReference type="EMBL" id="CR378671">
    <property type="protein sequence ID" value="CAG21047.1"/>
    <property type="molecule type" value="Genomic_DNA"/>
</dbReference>
<dbReference type="eggNOG" id="COG2214">
    <property type="taxonomic scope" value="Bacteria"/>
</dbReference>
<evidence type="ECO:0000256" key="1">
    <source>
        <dbReference type="ARBA" id="ARBA00023186"/>
    </source>
</evidence>
<evidence type="ECO:0000313" key="4">
    <source>
        <dbReference type="Proteomes" id="UP000000593"/>
    </source>
</evidence>
<feature type="compositionally biased region" description="Polar residues" evidence="2">
    <location>
        <begin position="206"/>
        <end position="222"/>
    </location>
</feature>
<dbReference type="KEGG" id="ppr:PBPRA2669"/>
<dbReference type="InterPro" id="IPR036869">
    <property type="entry name" value="J_dom_sf"/>
</dbReference>
<dbReference type="AlphaFoldDB" id="Q6LNS9"/>
<accession>Q6LNS9</accession>
<sequence>MNQTLISIKAHASDKADATTDPQLKRLENLWKKIEKHEKRNGNLSVKIQQTYQNFEAQVLPVESQYCQGVAKNIQHLITFIPRKSLTHAQRDELFNWIQEDIQYLETNPFADPDMAQALRQTFTKAISALSKSEPIEKTEENVNELKAMLDDIFEGQLQLSDEELTALLDDPSKLEQHIEALHQKIEKEEEANFWQQHNHEDEDNSNPFEDNFQSSDRATQQAEEKFDNLFRSSQLNKMYKRLAGLIHPDKEQDPTKKKEKHALMQQLANAKKQKDAFFLLKMYHQYIPDNDLSFDKHSLHAIEQLLSQKITGLNLAYQELKHKDDIPTIVWRKFFERNKKITQQNFDSYRQGLQHDMADIERLIDSNRTVKQLAKYLSQRIDNQNPPFPFHLMDNFDYDNLDDFDFNAPF</sequence>
<reference evidence="4" key="1">
    <citation type="journal article" date="2005" name="Science">
        <title>Life at depth: Photobacterium profundum genome sequence and expression analysis.</title>
        <authorList>
            <person name="Vezzi A."/>
            <person name="Campanaro S."/>
            <person name="D'Angelo M."/>
            <person name="Simonato F."/>
            <person name="Vitulo N."/>
            <person name="Lauro F.M."/>
            <person name="Cestaro A."/>
            <person name="Malacrida G."/>
            <person name="Simionati B."/>
            <person name="Cannata N."/>
            <person name="Romualdi C."/>
            <person name="Bartlett D.H."/>
            <person name="Valle G."/>
        </authorList>
    </citation>
    <scope>NUCLEOTIDE SEQUENCE [LARGE SCALE GENOMIC DNA]</scope>
    <source>
        <strain evidence="4">ATCC BAA-1253 / SS9</strain>
    </source>
</reference>
<evidence type="ECO:0000256" key="2">
    <source>
        <dbReference type="SAM" id="MobiDB-lite"/>
    </source>
</evidence>
<dbReference type="Proteomes" id="UP000000593">
    <property type="component" value="Chromosome 1"/>
</dbReference>
<dbReference type="RefSeq" id="WP_011219325.1">
    <property type="nucleotide sequence ID" value="NC_006370.1"/>
</dbReference>
<dbReference type="STRING" id="298386.PBPRA2669"/>
<proteinExistence type="predicted"/>
<protein>
    <submittedName>
        <fullName evidence="3">Hypothetical DnaJ domain protein</fullName>
    </submittedName>
</protein>
<keyword evidence="1" id="KW-0143">Chaperone</keyword>
<feature type="region of interest" description="Disordered" evidence="2">
    <location>
        <begin position="199"/>
        <end position="223"/>
    </location>
</feature>
<name>Q6LNS9_PHOPR</name>
<dbReference type="HOGENOM" id="CLU_703722_0_0_6"/>